<evidence type="ECO:0000313" key="5">
    <source>
        <dbReference type="Proteomes" id="UP000290289"/>
    </source>
</evidence>
<proteinExistence type="predicted"/>
<reference evidence="4 5" key="1">
    <citation type="submission" date="2018-10" db="EMBL/GenBank/DDBJ databases">
        <title>A high-quality apple genome assembly.</title>
        <authorList>
            <person name="Hu J."/>
        </authorList>
    </citation>
    <scope>NUCLEOTIDE SEQUENCE [LARGE SCALE GENOMIC DNA]</scope>
    <source>
        <strain evidence="5">cv. HFTH1</strain>
        <tissue evidence="4">Young leaf</tissue>
    </source>
</reference>
<dbReference type="InterPro" id="IPR031142">
    <property type="entry name" value="SPX_prot"/>
</dbReference>
<keyword evidence="1" id="KW-0175">Coiled coil</keyword>
<dbReference type="EMBL" id="RDQH01000341">
    <property type="protein sequence ID" value="RXH72426.1"/>
    <property type="molecule type" value="Genomic_DNA"/>
</dbReference>
<feature type="compositionally biased region" description="Basic and acidic residues" evidence="2">
    <location>
        <begin position="301"/>
        <end position="332"/>
    </location>
</feature>
<dbReference type="PANTHER" id="PTHR45978:SF3">
    <property type="entry name" value="SPX DOMAIN-CONTAINING PROTEIN 1-LIKE"/>
    <property type="match status" value="1"/>
</dbReference>
<dbReference type="AlphaFoldDB" id="A0A498HLS5"/>
<protein>
    <recommendedName>
        <fullName evidence="3">SPX domain-containing protein</fullName>
    </recommendedName>
</protein>
<dbReference type="Pfam" id="PF03105">
    <property type="entry name" value="SPX"/>
    <property type="match status" value="2"/>
</dbReference>
<keyword evidence="5" id="KW-1185">Reference proteome</keyword>
<dbReference type="PANTHER" id="PTHR45978">
    <property type="entry name" value="SPX DOMAIN-CONTAINING PROTEIN 3"/>
    <property type="match status" value="1"/>
</dbReference>
<dbReference type="GO" id="GO:0016036">
    <property type="term" value="P:cellular response to phosphate starvation"/>
    <property type="evidence" value="ECO:0007669"/>
    <property type="project" value="InterPro"/>
</dbReference>
<feature type="coiled-coil region" evidence="1">
    <location>
        <begin position="73"/>
        <end position="118"/>
    </location>
</feature>
<name>A0A498HLS5_MALDO</name>
<comment type="caution">
    <text evidence="4">The sequence shown here is derived from an EMBL/GenBank/DDBJ whole genome shotgun (WGS) entry which is preliminary data.</text>
</comment>
<organism evidence="4 5">
    <name type="scientific">Malus domestica</name>
    <name type="common">Apple</name>
    <name type="synonym">Pyrus malus</name>
    <dbReference type="NCBI Taxonomy" id="3750"/>
    <lineage>
        <taxon>Eukaryota</taxon>
        <taxon>Viridiplantae</taxon>
        <taxon>Streptophyta</taxon>
        <taxon>Embryophyta</taxon>
        <taxon>Tracheophyta</taxon>
        <taxon>Spermatophyta</taxon>
        <taxon>Magnoliopsida</taxon>
        <taxon>eudicotyledons</taxon>
        <taxon>Gunneridae</taxon>
        <taxon>Pentapetalae</taxon>
        <taxon>rosids</taxon>
        <taxon>fabids</taxon>
        <taxon>Rosales</taxon>
        <taxon>Rosaceae</taxon>
        <taxon>Amygdaloideae</taxon>
        <taxon>Maleae</taxon>
        <taxon>Malus</taxon>
    </lineage>
</organism>
<dbReference type="STRING" id="3750.A0A498HLS5"/>
<feature type="region of interest" description="Disordered" evidence="2">
    <location>
        <begin position="36"/>
        <end position="64"/>
    </location>
</feature>
<evidence type="ECO:0000256" key="2">
    <source>
        <dbReference type="SAM" id="MobiDB-lite"/>
    </source>
</evidence>
<evidence type="ECO:0000256" key="1">
    <source>
        <dbReference type="SAM" id="Coils"/>
    </source>
</evidence>
<dbReference type="PROSITE" id="PS51382">
    <property type="entry name" value="SPX"/>
    <property type="match status" value="1"/>
</dbReference>
<evidence type="ECO:0000313" key="4">
    <source>
        <dbReference type="EMBL" id="RXH72426.1"/>
    </source>
</evidence>
<feature type="domain" description="SPX" evidence="3">
    <location>
        <begin position="1"/>
        <end position="164"/>
    </location>
</feature>
<gene>
    <name evidence="4" type="ORF">DVH24_012110</name>
</gene>
<sequence>MKFSKSLGILIEEALPEWRDKFLSYKDLKKQLKLIYPKDGDKPPNKRPRLSDDDDDRADGEGGEVSKEVTDFVRLLENELEKFNAFFEEKEEDYVIRWKELQDRVADAKDSNEELMNVGREIVDFHGEMVLLENYSALNYTGLLKILKKHDKRTGALIRLPFVQRVMQQPFFTTDVLNKLVKECEVMLDHVFSKNDPSAPSEATKVEERCESTAVTENRDRIFKAPTELAEIKQMESVYVKQTVSALRVLKEVRSGSSTVSAFSLPPLQMNVMEEDLKNMPVLEQRLVEYFWYVDGTGRNETGRDGTGRDGTEREQRCPRMETRRKKNETERCGTSWSKGVRRNENSPKIRPVEQHVPPVLGAPNVGRNISSHSISSHPTYQTISSNRLGAKPQLTVRLVPRD</sequence>
<feature type="region of interest" description="Disordered" evidence="2">
    <location>
        <begin position="299"/>
        <end position="345"/>
    </location>
</feature>
<dbReference type="CDD" id="cd14481">
    <property type="entry name" value="SPX_AtSPX1_like"/>
    <property type="match status" value="1"/>
</dbReference>
<dbReference type="InterPro" id="IPR004331">
    <property type="entry name" value="SPX_dom"/>
</dbReference>
<dbReference type="Proteomes" id="UP000290289">
    <property type="component" value="Chromosome 15"/>
</dbReference>
<accession>A0A498HLS5</accession>
<feature type="compositionally biased region" description="Acidic residues" evidence="2">
    <location>
        <begin position="52"/>
        <end position="62"/>
    </location>
</feature>
<evidence type="ECO:0000259" key="3">
    <source>
        <dbReference type="PROSITE" id="PS51382"/>
    </source>
</evidence>